<dbReference type="EMBL" id="CM045771">
    <property type="protein sequence ID" value="KAI7988389.1"/>
    <property type="molecule type" value="Genomic_DNA"/>
</dbReference>
<comment type="caution">
    <text evidence="1">The sequence shown here is derived from an EMBL/GenBank/DDBJ whole genome shotgun (WGS) entry which is preliminary data.</text>
</comment>
<sequence>MSVAVQYKSVVAQQRLLCYAMDASPGWKIGCKLVVVFGCWADLLLMVQYCFRSEAEACLFVSGTSLLNAVNLIAYNVFYTSIPVSVSLVDKDLSEGTVMQHPQILYYCQAGRKLIFLNGIGEDAVRKLMKEDGHKGIVYELPRTLGYFDDHNFTKRSNVENAERARERVGEA</sequence>
<protein>
    <submittedName>
        <fullName evidence="1">Phospholipid-transporting ATPase 2</fullName>
    </submittedName>
</protein>
<accession>A0ACC0FI60</accession>
<evidence type="ECO:0000313" key="1">
    <source>
        <dbReference type="EMBL" id="KAI7988389.1"/>
    </source>
</evidence>
<proteinExistence type="predicted"/>
<evidence type="ECO:0000313" key="2">
    <source>
        <dbReference type="Proteomes" id="UP001060215"/>
    </source>
</evidence>
<reference evidence="1 2" key="1">
    <citation type="journal article" date="2022" name="Plant J.">
        <title>Chromosome-level genome of Camellia lanceoleosa provides a valuable resource for understanding genome evolution and self-incompatibility.</title>
        <authorList>
            <person name="Gong W."/>
            <person name="Xiao S."/>
            <person name="Wang L."/>
            <person name="Liao Z."/>
            <person name="Chang Y."/>
            <person name="Mo W."/>
            <person name="Hu G."/>
            <person name="Li W."/>
            <person name="Zhao G."/>
            <person name="Zhu H."/>
            <person name="Hu X."/>
            <person name="Ji K."/>
            <person name="Xiang X."/>
            <person name="Song Q."/>
            <person name="Yuan D."/>
            <person name="Jin S."/>
            <person name="Zhang L."/>
        </authorList>
    </citation>
    <scope>NUCLEOTIDE SEQUENCE [LARGE SCALE GENOMIC DNA]</scope>
    <source>
        <strain evidence="1">SQ_2022a</strain>
    </source>
</reference>
<organism evidence="1 2">
    <name type="scientific">Camellia lanceoleosa</name>
    <dbReference type="NCBI Taxonomy" id="1840588"/>
    <lineage>
        <taxon>Eukaryota</taxon>
        <taxon>Viridiplantae</taxon>
        <taxon>Streptophyta</taxon>
        <taxon>Embryophyta</taxon>
        <taxon>Tracheophyta</taxon>
        <taxon>Spermatophyta</taxon>
        <taxon>Magnoliopsida</taxon>
        <taxon>eudicotyledons</taxon>
        <taxon>Gunneridae</taxon>
        <taxon>Pentapetalae</taxon>
        <taxon>asterids</taxon>
        <taxon>Ericales</taxon>
        <taxon>Theaceae</taxon>
        <taxon>Camellia</taxon>
    </lineage>
</organism>
<name>A0ACC0FI60_9ERIC</name>
<dbReference type="Proteomes" id="UP001060215">
    <property type="component" value="Chromosome 14"/>
</dbReference>
<gene>
    <name evidence="1" type="ORF">LOK49_LG13G00824</name>
</gene>
<keyword evidence="2" id="KW-1185">Reference proteome</keyword>